<protein>
    <submittedName>
        <fullName evidence="1">Uncharacterized protein</fullName>
    </submittedName>
</protein>
<proteinExistence type="predicted"/>
<accession>A0A382R5C7</accession>
<evidence type="ECO:0000313" key="1">
    <source>
        <dbReference type="EMBL" id="SVC92949.1"/>
    </source>
</evidence>
<gene>
    <name evidence="1" type="ORF">METZ01_LOCUS345803</name>
</gene>
<reference evidence="1" key="1">
    <citation type="submission" date="2018-05" db="EMBL/GenBank/DDBJ databases">
        <authorList>
            <person name="Lanie J.A."/>
            <person name="Ng W.-L."/>
            <person name="Kazmierczak K.M."/>
            <person name="Andrzejewski T.M."/>
            <person name="Davidsen T.M."/>
            <person name="Wayne K.J."/>
            <person name="Tettelin H."/>
            <person name="Glass J.I."/>
            <person name="Rusch D."/>
            <person name="Podicherti R."/>
            <person name="Tsui H.-C.T."/>
            <person name="Winkler M.E."/>
        </authorList>
    </citation>
    <scope>NUCLEOTIDE SEQUENCE</scope>
</reference>
<feature type="non-terminal residue" evidence="1">
    <location>
        <position position="1"/>
    </location>
</feature>
<dbReference type="EMBL" id="UINC01119258">
    <property type="protein sequence ID" value="SVC92949.1"/>
    <property type="molecule type" value="Genomic_DNA"/>
</dbReference>
<name>A0A382R5C7_9ZZZZ</name>
<sequence>EHGKFALNPKSEQRQKAGGIWTHPVISDGKLYLRDQEKLFSFDIRKNN</sequence>
<organism evidence="1">
    <name type="scientific">marine metagenome</name>
    <dbReference type="NCBI Taxonomy" id="408172"/>
    <lineage>
        <taxon>unclassified sequences</taxon>
        <taxon>metagenomes</taxon>
        <taxon>ecological metagenomes</taxon>
    </lineage>
</organism>
<dbReference type="AlphaFoldDB" id="A0A382R5C7"/>